<dbReference type="Proteomes" id="UP000631694">
    <property type="component" value="Unassembled WGS sequence"/>
</dbReference>
<name>A0A931I0Q0_9HYPH</name>
<dbReference type="SUPFAM" id="SSF82693">
    <property type="entry name" value="Multidrug efflux transporter AcrB pore domain, PN1, PN2, PC1 and PC2 subdomains"/>
    <property type="match status" value="2"/>
</dbReference>
<keyword evidence="1" id="KW-1133">Transmembrane helix</keyword>
<feature type="transmembrane region" description="Helical" evidence="1">
    <location>
        <begin position="37"/>
        <end position="56"/>
    </location>
</feature>
<dbReference type="Gene3D" id="3.30.70.1440">
    <property type="entry name" value="Multidrug efflux transporter AcrB pore domain"/>
    <property type="match status" value="1"/>
</dbReference>
<evidence type="ECO:0000256" key="1">
    <source>
        <dbReference type="SAM" id="Phobius"/>
    </source>
</evidence>
<dbReference type="AlphaFoldDB" id="A0A931I0Q0"/>
<dbReference type="PANTHER" id="PTHR32063:SF18">
    <property type="entry name" value="CATION EFFLUX SYSTEM PROTEIN"/>
    <property type="match status" value="1"/>
</dbReference>
<dbReference type="GO" id="GO:0005886">
    <property type="term" value="C:plasma membrane"/>
    <property type="evidence" value="ECO:0007669"/>
    <property type="project" value="TreeGrafter"/>
</dbReference>
<feature type="transmembrane region" description="Helical" evidence="1">
    <location>
        <begin position="383"/>
        <end position="400"/>
    </location>
</feature>
<feature type="transmembrane region" description="Helical" evidence="1">
    <location>
        <begin position="486"/>
        <end position="508"/>
    </location>
</feature>
<keyword evidence="3" id="KW-1185">Reference proteome</keyword>
<comment type="caution">
    <text evidence="2">The sequence shown here is derived from an EMBL/GenBank/DDBJ whole genome shotgun (WGS) entry which is preliminary data.</text>
</comment>
<dbReference type="SUPFAM" id="SSF82866">
    <property type="entry name" value="Multidrug efflux transporter AcrB transmembrane domain"/>
    <property type="match status" value="2"/>
</dbReference>
<dbReference type="Gene3D" id="3.30.2090.10">
    <property type="entry name" value="Multidrug efflux transporter AcrB TolC docking domain, DN and DC subdomains"/>
    <property type="match status" value="2"/>
</dbReference>
<feature type="transmembrane region" description="Helical" evidence="1">
    <location>
        <begin position="982"/>
        <end position="1001"/>
    </location>
</feature>
<dbReference type="Gene3D" id="1.20.1640.10">
    <property type="entry name" value="Multidrug efflux transporter AcrB transmembrane domain"/>
    <property type="match status" value="2"/>
</dbReference>
<keyword evidence="1" id="KW-0472">Membrane</keyword>
<reference evidence="2" key="1">
    <citation type="submission" date="2020-12" db="EMBL/GenBank/DDBJ databases">
        <title>Methylobrevis albus sp. nov., isolated from fresh water lack sediment.</title>
        <authorList>
            <person name="Zou Q."/>
        </authorList>
    </citation>
    <scope>NUCLEOTIDE SEQUENCE</scope>
    <source>
        <strain evidence="2">L22</strain>
    </source>
</reference>
<evidence type="ECO:0000313" key="2">
    <source>
        <dbReference type="EMBL" id="MBH0237153.1"/>
    </source>
</evidence>
<dbReference type="SUPFAM" id="SSF82714">
    <property type="entry name" value="Multidrug efflux transporter AcrB TolC docking domain, DN and DC subdomains"/>
    <property type="match status" value="2"/>
</dbReference>
<proteinExistence type="predicted"/>
<sequence>MTGQNGHGEPEAERGNLPPLPVSRFNLSQWAVTHQTLVLFLIIAISLGGIFSYARLGRAEDPSFTIKVMVVSAVWPGATAAEIQRQVADPIEKTLQEVPHFDKVRTYSQAGAAYMQVQLEDTTPPGAVADIWYQVRKRIADIRGQLPADIIGPFFNDEFGDVDSALYMLRGEGTDLRELKDEAEIIRQRLLRVPDVAKVRLYGDQDEKIFVELSHTKLATLGISAEDVFASIAAQNAVTPAGAVDTADEHISVRVEGALDGVAAVADVPVAGNGVTVRLGDIAEVRRGFEDPPSYVVRHEGQPAIAIGVVMAEGANIVTLGEELDAAMQDVRADLPVGFEMHQVADQPKIVEESVREFIQAFAEALAIVLAVSFLSLGWRTGIVVALAVPIVLAVVMIALDLMGLSLERISLGALIIALGLLVDDAIIAVEMMVVKMEEGYDRLQAATFAWSSTAFPMLTGTLVTAAGFLPVGFAKSTAGEYAGGIFWVVGIALVASWFVAVIFTPYLGVKLLPEMKRHGGGHGEMYGSRTYRALRAVIEWCVAHRLVVVMATVLLFAGSIMSFRFVEQQFFPDSPRPELTVEIRLAEGASFAATERAMAAVAGVVDGDDDVLTWSTYTGAGAPRWFLASNPELPKANYASMVLETTGPEARDRVKAKLEQFAAEGGVPEARVRVSALALGPPVGFPVQFRVIGEDPLEIRRIAGEVKAVMQANPKIVDPQFDWNEQAKTVKLVLDQDRVRVLGLTPQAVSRTLQTLISGYSVTTVRDGIEKVEVVARAVAAERLDLDRLGDLTVAVRGGVAVPLSQVARVEYGFEEPILWRQNRDLMITVRADVIPGVQPPDVSNEIRPMLAPVEAKLPVGYRIEMGGSVEESAKANVALFAVFPLMIIAMLTLLMIQLQSFSKLALVFSTAPLGLIGATVALILFSRPFGFVALLGIIALAGMIMRNTVILVDQIGQDIDAGHAPWQAVVDATVRRARPVVLTALAAILAMIPLSQNVFWGPMAVAIMGGLSVGTLLTLMFVPALYALWFRVKRPAAQAAAAEAPPALPEPVQPMLPLLLRDAAE</sequence>
<keyword evidence="1" id="KW-0812">Transmembrane</keyword>
<dbReference type="EMBL" id="JADZLT010000041">
    <property type="protein sequence ID" value="MBH0237153.1"/>
    <property type="molecule type" value="Genomic_DNA"/>
</dbReference>
<feature type="transmembrane region" description="Helical" evidence="1">
    <location>
        <begin position="455"/>
        <end position="474"/>
    </location>
</feature>
<feature type="transmembrane region" description="Helical" evidence="1">
    <location>
        <begin position="879"/>
        <end position="898"/>
    </location>
</feature>
<protein>
    <submittedName>
        <fullName evidence="2">Efflux RND transporter permease subunit</fullName>
    </submittedName>
</protein>
<dbReference type="InterPro" id="IPR027463">
    <property type="entry name" value="AcrB_DN_DC_subdom"/>
</dbReference>
<dbReference type="Gene3D" id="3.30.70.1320">
    <property type="entry name" value="Multidrug efflux transporter AcrB pore domain like"/>
    <property type="match status" value="1"/>
</dbReference>
<dbReference type="PRINTS" id="PR00702">
    <property type="entry name" value="ACRIFLAVINRP"/>
</dbReference>
<dbReference type="InterPro" id="IPR001036">
    <property type="entry name" value="Acrflvin-R"/>
</dbReference>
<dbReference type="GO" id="GO:0042910">
    <property type="term" value="F:xenobiotic transmembrane transporter activity"/>
    <property type="evidence" value="ECO:0007669"/>
    <property type="project" value="TreeGrafter"/>
</dbReference>
<gene>
    <name evidence="2" type="ORF">I5731_04910</name>
</gene>
<dbReference type="RefSeq" id="WP_197310253.1">
    <property type="nucleotide sequence ID" value="NZ_JADZLT010000041.1"/>
</dbReference>
<feature type="transmembrane region" description="Helical" evidence="1">
    <location>
        <begin position="1007"/>
        <end position="1031"/>
    </location>
</feature>
<dbReference type="Pfam" id="PF00873">
    <property type="entry name" value="ACR_tran"/>
    <property type="match status" value="1"/>
</dbReference>
<feature type="transmembrane region" description="Helical" evidence="1">
    <location>
        <begin position="547"/>
        <end position="567"/>
    </location>
</feature>
<feature type="transmembrane region" description="Helical" evidence="1">
    <location>
        <begin position="412"/>
        <end position="435"/>
    </location>
</feature>
<evidence type="ECO:0000313" key="3">
    <source>
        <dbReference type="Proteomes" id="UP000631694"/>
    </source>
</evidence>
<accession>A0A931I0Q0</accession>
<feature type="transmembrane region" description="Helical" evidence="1">
    <location>
        <begin position="918"/>
        <end position="943"/>
    </location>
</feature>
<organism evidence="2 3">
    <name type="scientific">Methylobrevis albus</name>
    <dbReference type="NCBI Taxonomy" id="2793297"/>
    <lineage>
        <taxon>Bacteria</taxon>
        <taxon>Pseudomonadati</taxon>
        <taxon>Pseudomonadota</taxon>
        <taxon>Alphaproteobacteria</taxon>
        <taxon>Hyphomicrobiales</taxon>
        <taxon>Pleomorphomonadaceae</taxon>
        <taxon>Methylobrevis</taxon>
    </lineage>
</organism>
<dbReference type="PANTHER" id="PTHR32063">
    <property type="match status" value="1"/>
</dbReference>
<dbReference type="Gene3D" id="3.30.70.1430">
    <property type="entry name" value="Multidrug efflux transporter AcrB pore domain"/>
    <property type="match status" value="2"/>
</dbReference>